<dbReference type="SUPFAM" id="SSF47473">
    <property type="entry name" value="EF-hand"/>
    <property type="match status" value="1"/>
</dbReference>
<dbReference type="GO" id="GO:0061630">
    <property type="term" value="F:ubiquitin protein ligase activity"/>
    <property type="evidence" value="ECO:0007669"/>
    <property type="project" value="UniProtKB-EC"/>
</dbReference>
<evidence type="ECO:0000256" key="7">
    <source>
        <dbReference type="SAM" id="MobiDB-lite"/>
    </source>
</evidence>
<dbReference type="GO" id="GO:0045121">
    <property type="term" value="C:membrane raft"/>
    <property type="evidence" value="ECO:0007669"/>
    <property type="project" value="TreeGrafter"/>
</dbReference>
<keyword evidence="11" id="KW-1185">Reference proteome</keyword>
<dbReference type="InterPro" id="IPR036537">
    <property type="entry name" value="Adaptor_Cbl_N_dom_sf"/>
</dbReference>
<feature type="compositionally biased region" description="Polar residues" evidence="7">
    <location>
        <begin position="636"/>
        <end position="650"/>
    </location>
</feature>
<keyword evidence="1 6" id="KW-0479">Metal-binding</keyword>
<evidence type="ECO:0000259" key="9">
    <source>
        <dbReference type="PROSITE" id="PS51506"/>
    </source>
</evidence>
<keyword evidence="3 6" id="KW-0862">Zinc</keyword>
<dbReference type="Gene3D" id="3.30.505.10">
    <property type="entry name" value="SH2 domain"/>
    <property type="match status" value="1"/>
</dbReference>
<dbReference type="FunFam" id="3.30.505.10:FF:000007">
    <property type="entry name" value="E3 ubiquitin-protein ligase CBL"/>
    <property type="match status" value="1"/>
</dbReference>
<accession>A0A674B801</accession>
<dbReference type="SUPFAM" id="SSF47668">
    <property type="entry name" value="N-terminal domain of cbl (N-cbl)"/>
    <property type="match status" value="1"/>
</dbReference>
<evidence type="ECO:0000259" key="8">
    <source>
        <dbReference type="PROSITE" id="PS50089"/>
    </source>
</evidence>
<dbReference type="GO" id="GO:0007166">
    <property type="term" value="P:cell surface receptor signaling pathway"/>
    <property type="evidence" value="ECO:0007669"/>
    <property type="project" value="InterPro"/>
</dbReference>
<dbReference type="Proteomes" id="UP000472277">
    <property type="component" value="Chromosome 3"/>
</dbReference>
<dbReference type="GO" id="GO:0005886">
    <property type="term" value="C:plasma membrane"/>
    <property type="evidence" value="ECO:0007669"/>
    <property type="project" value="TreeGrafter"/>
</dbReference>
<evidence type="ECO:0000256" key="6">
    <source>
        <dbReference type="RuleBase" id="RU367001"/>
    </source>
</evidence>
<dbReference type="InterPro" id="IPR024159">
    <property type="entry name" value="Cbl_PTB"/>
</dbReference>
<dbReference type="PROSITE" id="PS00518">
    <property type="entry name" value="ZF_RING_1"/>
    <property type="match status" value="1"/>
</dbReference>
<evidence type="ECO:0000256" key="2">
    <source>
        <dbReference type="ARBA" id="ARBA00022771"/>
    </source>
</evidence>
<keyword evidence="6" id="KW-0833">Ubl conjugation pathway</keyword>
<dbReference type="Pfam" id="PF02262">
    <property type="entry name" value="Cbl_N"/>
    <property type="match status" value="1"/>
</dbReference>
<comment type="domain">
    <text evidence="6">The N-terminus is composed of the phosphotyrosine binding (PTB) domain, a short linker region and the RING-type zinc finger. The PTB domain, which is also called TKB (tyrosine kinase binding) domain, is composed of three different subdomains: a four-helix bundle (4H), a calcium-binding EF hand and a divergent SH2 domain.</text>
</comment>
<organism evidence="10 11">
    <name type="scientific">Salmo trutta</name>
    <name type="common">Brown trout</name>
    <dbReference type="NCBI Taxonomy" id="8032"/>
    <lineage>
        <taxon>Eukaryota</taxon>
        <taxon>Metazoa</taxon>
        <taxon>Chordata</taxon>
        <taxon>Craniata</taxon>
        <taxon>Vertebrata</taxon>
        <taxon>Euteleostomi</taxon>
        <taxon>Actinopterygii</taxon>
        <taxon>Neopterygii</taxon>
        <taxon>Teleostei</taxon>
        <taxon>Protacanthopterygii</taxon>
        <taxon>Salmoniformes</taxon>
        <taxon>Salmonidae</taxon>
        <taxon>Salmoninae</taxon>
        <taxon>Salmo</taxon>
    </lineage>
</organism>
<dbReference type="InterPro" id="IPR036860">
    <property type="entry name" value="SH2_dom_sf"/>
</dbReference>
<evidence type="ECO:0000256" key="4">
    <source>
        <dbReference type="ARBA" id="ARBA00022837"/>
    </source>
</evidence>
<dbReference type="InterPro" id="IPR013083">
    <property type="entry name" value="Znf_RING/FYVE/PHD"/>
</dbReference>
<dbReference type="GO" id="GO:0005509">
    <property type="term" value="F:calcium ion binding"/>
    <property type="evidence" value="ECO:0007669"/>
    <property type="project" value="UniProtKB-UniRule"/>
</dbReference>
<reference evidence="10" key="1">
    <citation type="submission" date="2025-08" db="UniProtKB">
        <authorList>
            <consortium name="Ensembl"/>
        </authorList>
    </citation>
    <scope>IDENTIFICATION</scope>
</reference>
<dbReference type="SUPFAM" id="SSF55550">
    <property type="entry name" value="SH2 domain"/>
    <property type="match status" value="1"/>
</dbReference>
<dbReference type="UniPathway" id="UPA00143"/>
<keyword evidence="4 6" id="KW-0106">Calcium</keyword>
<dbReference type="Gene3D" id="3.30.40.10">
    <property type="entry name" value="Zinc/RING finger domain, C3HC4 (zinc finger)"/>
    <property type="match status" value="1"/>
</dbReference>
<gene>
    <name evidence="10" type="primary">LOC115183336</name>
</gene>
<dbReference type="Pfam" id="PF02762">
    <property type="entry name" value="Cbl_N3"/>
    <property type="match status" value="1"/>
</dbReference>
<dbReference type="FunFam" id="3.30.40.10:FF:000015">
    <property type="entry name" value="E3 ubiquitin-protein ligase CBL"/>
    <property type="match status" value="1"/>
</dbReference>
<dbReference type="InterPro" id="IPR024162">
    <property type="entry name" value="Adaptor_Cbl"/>
</dbReference>
<dbReference type="Ensembl" id="ENSSTUT00000071687.1">
    <property type="protein sequence ID" value="ENSSTUP00000067599.1"/>
    <property type="gene ID" value="ENSSTUG00000029557.1"/>
</dbReference>
<name>A0A674B801_SALTR</name>
<dbReference type="GO" id="GO:0001784">
    <property type="term" value="F:phosphotyrosine residue binding"/>
    <property type="evidence" value="ECO:0007669"/>
    <property type="project" value="UniProtKB-UniRule"/>
</dbReference>
<dbReference type="FunFam" id="1.10.238.10:FF:000022">
    <property type="entry name" value="E3 ubiquitin-protein ligase CBL"/>
    <property type="match status" value="1"/>
</dbReference>
<dbReference type="GO" id="GO:0008270">
    <property type="term" value="F:zinc ion binding"/>
    <property type="evidence" value="ECO:0007669"/>
    <property type="project" value="UniProtKB-KW"/>
</dbReference>
<dbReference type="GO" id="GO:0016567">
    <property type="term" value="P:protein ubiquitination"/>
    <property type="evidence" value="ECO:0007669"/>
    <property type="project" value="UniProtKB-UniPathway"/>
</dbReference>
<dbReference type="PROSITE" id="PS50089">
    <property type="entry name" value="ZF_RING_2"/>
    <property type="match status" value="1"/>
</dbReference>
<dbReference type="AlphaFoldDB" id="A0A674B801"/>
<dbReference type="CDD" id="cd09920">
    <property type="entry name" value="SH2_Cbl-b_TKB"/>
    <property type="match status" value="1"/>
</dbReference>
<dbReference type="GO" id="GO:0023051">
    <property type="term" value="P:regulation of signaling"/>
    <property type="evidence" value="ECO:0007669"/>
    <property type="project" value="InterPro"/>
</dbReference>
<comment type="pathway">
    <text evidence="6">Protein modification; protein ubiquitination.</text>
</comment>
<comment type="function">
    <text evidence="6">E3 ubiquitin-protein ligase which accepts ubiquitin from specific E2 ubiquitin-conjugating enzymes, and transfers it to substrates, generally promoting their degradation by the proteasome.</text>
</comment>
<dbReference type="InParanoid" id="A0A674B801"/>
<dbReference type="InterPro" id="IPR014742">
    <property type="entry name" value="Adaptor_Cbl_SH2-like"/>
</dbReference>
<dbReference type="Pfam" id="PF02761">
    <property type="entry name" value="Cbl_N2"/>
    <property type="match status" value="1"/>
</dbReference>
<keyword evidence="2 5" id="KW-0863">Zinc-finger</keyword>
<protein>
    <recommendedName>
        <fullName evidence="6">E3 ubiquitin-protein ligase CBL</fullName>
        <ecNumber evidence="6">2.3.2.27</ecNumber>
    </recommendedName>
</protein>
<evidence type="ECO:0000256" key="3">
    <source>
        <dbReference type="ARBA" id="ARBA00022833"/>
    </source>
</evidence>
<dbReference type="PROSITE" id="PS51506">
    <property type="entry name" value="CBL_PTB"/>
    <property type="match status" value="1"/>
</dbReference>
<feature type="domain" description="RING-type" evidence="8">
    <location>
        <begin position="450"/>
        <end position="489"/>
    </location>
</feature>
<evidence type="ECO:0000313" key="10">
    <source>
        <dbReference type="Ensembl" id="ENSSTUP00000067599.1"/>
    </source>
</evidence>
<sequence length="693" mass="79293">MSQRDNGVDLRLYHANSNWVKLGDQLSGIYGPWRKAVWFSETFQGGVLKTGIYGPWRKAFWFSETFQGGVLKTGIYGPWRKAVWFSETFQGGVLKTGIYGPWRKAVWFSETFQGGVLKTGIYGPWRKAFWFSETFQGGVLKTGIYGPWRKAVWFSETFQGGVLKTGIYGPWRKAVWFSETFQGGVLKTGIYGPWRKAVWFSETFQGGVLKTIMNNIMRNLTKLSLLFSHMLWELRAMFPEGSFQGDTYRLTKTEAGEFWRRAFGNKCIVQWSSFKQHLRRVHGFEEGMESMALKSTVDLTCNNHISVFEFDIFTRLFQPWRSLLRNWNQLAVTHPGYMAFLTYDQVKARLQNYLHRPGSYIFRLSCTRMGQWAIGHVTGDGGIVQTIPQNTPLYQALIQGFREGCYLYPDGRDVNPDLTSLCEPAQRSRVKVTEDEYEMYCEMDSTFQLCKICTERDKDTRIQPCGHLLCQPCLTGWQKSDGHTCPYCRCDIRGTESILVEPYLSVSEEEEEEDDLEDVQLVMKNLAYMKRMSSEEYQFPSSRLVPPLPPKHSTSSHCPSPQAPLRPSVPDILAKYSHSNLRSAHSDTPSDRVLTHHTASTNRCQWEELASSEEENSGGFRQPPTLPISHSEDSVSEPNLPSCSFSSQSCGEGGAAWEGASDSVKQKKRYKERSERTSELGYSQRERERTMSS</sequence>
<evidence type="ECO:0000256" key="1">
    <source>
        <dbReference type="ARBA" id="ARBA00022723"/>
    </source>
</evidence>
<dbReference type="SUPFAM" id="SSF57850">
    <property type="entry name" value="RING/U-box"/>
    <property type="match status" value="1"/>
</dbReference>
<dbReference type="EC" id="2.3.2.27" evidence="6"/>
<evidence type="ECO:0000256" key="5">
    <source>
        <dbReference type="PROSITE-ProRule" id="PRU00175"/>
    </source>
</evidence>
<comment type="catalytic activity">
    <reaction evidence="6">
        <text>S-ubiquitinyl-[E2 ubiquitin-conjugating enzyme]-L-cysteine + [acceptor protein]-L-lysine = [E2 ubiquitin-conjugating enzyme]-L-cysteine + N(6)-ubiquitinyl-[acceptor protein]-L-lysine.</text>
        <dbReference type="EC" id="2.3.2.27"/>
    </reaction>
</comment>
<dbReference type="InterPro" id="IPR014741">
    <property type="entry name" value="Adaptor_Cbl_EF_hand-like"/>
</dbReference>
<keyword evidence="6" id="KW-0808">Transferase</keyword>
<dbReference type="PANTHER" id="PTHR23007:SF13">
    <property type="entry name" value="E3 UBIQUITIN-PROTEIN LIGASE CBL"/>
    <property type="match status" value="1"/>
</dbReference>
<dbReference type="SMART" id="SM00184">
    <property type="entry name" value="RING"/>
    <property type="match status" value="1"/>
</dbReference>
<dbReference type="InterPro" id="IPR001841">
    <property type="entry name" value="Znf_RING"/>
</dbReference>
<dbReference type="GeneTree" id="ENSGT00940000156631"/>
<reference evidence="10" key="2">
    <citation type="submission" date="2025-09" db="UniProtKB">
        <authorList>
            <consortium name="Ensembl"/>
        </authorList>
    </citation>
    <scope>IDENTIFICATION</scope>
</reference>
<dbReference type="Gene3D" id="1.20.930.20">
    <property type="entry name" value="Adaptor protein Cbl, N-terminal domain"/>
    <property type="match status" value="1"/>
</dbReference>
<dbReference type="Pfam" id="PF13920">
    <property type="entry name" value="zf-C3HC4_3"/>
    <property type="match status" value="1"/>
</dbReference>
<dbReference type="GO" id="GO:0017124">
    <property type="term" value="F:SH3 domain binding"/>
    <property type="evidence" value="ECO:0007669"/>
    <property type="project" value="TreeGrafter"/>
</dbReference>
<dbReference type="Gene3D" id="1.10.238.10">
    <property type="entry name" value="EF-hand"/>
    <property type="match status" value="1"/>
</dbReference>
<feature type="compositionally biased region" description="Basic and acidic residues" evidence="7">
    <location>
        <begin position="672"/>
        <end position="693"/>
    </location>
</feature>
<evidence type="ECO:0000313" key="11">
    <source>
        <dbReference type="Proteomes" id="UP000472277"/>
    </source>
</evidence>
<feature type="region of interest" description="Disordered" evidence="7">
    <location>
        <begin position="540"/>
        <end position="568"/>
    </location>
</feature>
<feature type="domain" description="Cbl-PTB" evidence="9">
    <location>
        <begin position="110"/>
        <end position="420"/>
    </location>
</feature>
<dbReference type="InterPro" id="IPR003153">
    <property type="entry name" value="Adaptor_Cbl_N_hlx"/>
</dbReference>
<feature type="region of interest" description="Disordered" evidence="7">
    <location>
        <begin position="608"/>
        <end position="693"/>
    </location>
</feature>
<dbReference type="InterPro" id="IPR017907">
    <property type="entry name" value="Znf_RING_CS"/>
</dbReference>
<proteinExistence type="predicted"/>
<dbReference type="InterPro" id="IPR011992">
    <property type="entry name" value="EF-hand-dom_pair"/>
</dbReference>
<dbReference type="PANTHER" id="PTHR23007">
    <property type="entry name" value="CBL"/>
    <property type="match status" value="1"/>
</dbReference>
<dbReference type="GO" id="GO:0030971">
    <property type="term" value="F:receptor tyrosine kinase binding"/>
    <property type="evidence" value="ECO:0007669"/>
    <property type="project" value="TreeGrafter"/>
</dbReference>